<feature type="binding site" evidence="5">
    <location>
        <position position="105"/>
    </location>
    <ligand>
        <name>ATP</name>
        <dbReference type="ChEBI" id="CHEBI:30616"/>
    </ligand>
</feature>
<keyword evidence="6" id="KW-0812">Transmembrane</keyword>
<dbReference type="AlphaFoldDB" id="A0A4R1QVC1"/>
<dbReference type="InterPro" id="IPR000719">
    <property type="entry name" value="Prot_kinase_dom"/>
</dbReference>
<dbReference type="Gene3D" id="3.30.200.20">
    <property type="entry name" value="Phosphorylase Kinase, domain 1"/>
    <property type="match status" value="1"/>
</dbReference>
<keyword evidence="6" id="KW-1133">Transmembrane helix</keyword>
<keyword evidence="6" id="KW-0472">Membrane</keyword>
<dbReference type="InterPro" id="IPR008271">
    <property type="entry name" value="Ser/Thr_kinase_AS"/>
</dbReference>
<evidence type="ECO:0000313" key="8">
    <source>
        <dbReference type="EMBL" id="TCL56525.1"/>
    </source>
</evidence>
<comment type="caution">
    <text evidence="8">The sequence shown here is derived from an EMBL/GenBank/DDBJ whole genome shotgun (WGS) entry which is preliminary data.</text>
</comment>
<dbReference type="PROSITE" id="PS00107">
    <property type="entry name" value="PROTEIN_KINASE_ATP"/>
    <property type="match status" value="1"/>
</dbReference>
<dbReference type="InterPro" id="IPR017441">
    <property type="entry name" value="Protein_kinase_ATP_BS"/>
</dbReference>
<keyword evidence="2 5" id="KW-0547">Nucleotide-binding</keyword>
<dbReference type="PROSITE" id="PS00108">
    <property type="entry name" value="PROTEIN_KINASE_ST"/>
    <property type="match status" value="1"/>
</dbReference>
<keyword evidence="4 5" id="KW-0067">ATP-binding</keyword>
<feature type="domain" description="Protein kinase" evidence="7">
    <location>
        <begin position="76"/>
        <end position="330"/>
    </location>
</feature>
<keyword evidence="3 8" id="KW-0418">Kinase</keyword>
<evidence type="ECO:0000256" key="3">
    <source>
        <dbReference type="ARBA" id="ARBA00022777"/>
    </source>
</evidence>
<dbReference type="GO" id="GO:0005524">
    <property type="term" value="F:ATP binding"/>
    <property type="evidence" value="ECO:0007669"/>
    <property type="project" value="UniProtKB-UniRule"/>
</dbReference>
<dbReference type="Proteomes" id="UP000295718">
    <property type="component" value="Unassembled WGS sequence"/>
</dbReference>
<keyword evidence="8" id="KW-0723">Serine/threonine-protein kinase</keyword>
<dbReference type="OrthoDB" id="9788659at2"/>
<dbReference type="RefSeq" id="WP_051869326.1">
    <property type="nucleotide sequence ID" value="NZ_JPNB01000001.1"/>
</dbReference>
<proteinExistence type="predicted"/>
<organism evidence="8 9">
    <name type="scientific">Kineothrix alysoides</name>
    <dbReference type="NCBI Taxonomy" id="1469948"/>
    <lineage>
        <taxon>Bacteria</taxon>
        <taxon>Bacillati</taxon>
        <taxon>Bacillota</taxon>
        <taxon>Clostridia</taxon>
        <taxon>Lachnospirales</taxon>
        <taxon>Lachnospiraceae</taxon>
        <taxon>Kineothrix</taxon>
    </lineage>
</organism>
<sequence length="508" mass="58354">MENESENLEDIPEDKYQMEESKIKKYQMKEYQTEKSQVEGYQMEEYQTEESQIEGYQMEESQAEEYQIEEFRIEKYRIEGKIGKGGSGIVYKARDERLGSTVAVKEFHDGNKYARKEVELLKKLKHPALPNILDYIVVEEKKYLVMEYIEGVTLECYVKKFGPIGQKQALAWAGELVQVLYYLHERGEPIIYRDMKPSNVMINDKGEVKLIDFGSAYFKYEEGEERICAGTYGYAAPEQFGRSAGTVVDERSDVYGLGAILHYMLTGSDPSQPPFLIQPLRFYNAALSPGLEKVIRKATEKEREKRYQSIAQMEEALKKQNGADKRRKWMYAIAGVIYYLLLLTAGSIFWRQWELYRRYGGERFIGNEWKAAVTAGAIVSLCLIKTVFGCRRAGPCKKVRQIKAVYLSSKKNRGLMAVFCIAMASFLLAAPCMASGKEDVFPVIVRNEKGQKLIIRYDTVYSPSGDMKLEVPADSFKGGKEYELTLICTELDTMEERSRTFYLKFPAP</sequence>
<dbReference type="Gene3D" id="1.10.510.10">
    <property type="entry name" value="Transferase(Phosphotransferase) domain 1"/>
    <property type="match status" value="1"/>
</dbReference>
<keyword evidence="9" id="KW-1185">Reference proteome</keyword>
<evidence type="ECO:0000259" key="7">
    <source>
        <dbReference type="PROSITE" id="PS50011"/>
    </source>
</evidence>
<evidence type="ECO:0000256" key="6">
    <source>
        <dbReference type="SAM" id="Phobius"/>
    </source>
</evidence>
<evidence type="ECO:0000313" key="9">
    <source>
        <dbReference type="Proteomes" id="UP000295718"/>
    </source>
</evidence>
<feature type="transmembrane region" description="Helical" evidence="6">
    <location>
        <begin position="415"/>
        <end position="436"/>
    </location>
</feature>
<accession>A0A4R1QVC1</accession>
<dbReference type="PANTHER" id="PTHR43289:SF34">
    <property type="entry name" value="SERINE_THREONINE-PROTEIN KINASE YBDM-RELATED"/>
    <property type="match status" value="1"/>
</dbReference>
<evidence type="ECO:0000256" key="4">
    <source>
        <dbReference type="ARBA" id="ARBA00022840"/>
    </source>
</evidence>
<dbReference type="Pfam" id="PF00069">
    <property type="entry name" value="Pkinase"/>
    <property type="match status" value="1"/>
</dbReference>
<evidence type="ECO:0000256" key="2">
    <source>
        <dbReference type="ARBA" id="ARBA00022741"/>
    </source>
</evidence>
<dbReference type="InterPro" id="IPR011009">
    <property type="entry name" value="Kinase-like_dom_sf"/>
</dbReference>
<evidence type="ECO:0000256" key="5">
    <source>
        <dbReference type="PROSITE-ProRule" id="PRU10141"/>
    </source>
</evidence>
<dbReference type="SMART" id="SM00220">
    <property type="entry name" value="S_TKc"/>
    <property type="match status" value="1"/>
</dbReference>
<keyword evidence="1" id="KW-0808">Transferase</keyword>
<dbReference type="GO" id="GO:0004674">
    <property type="term" value="F:protein serine/threonine kinase activity"/>
    <property type="evidence" value="ECO:0007669"/>
    <property type="project" value="UniProtKB-KW"/>
</dbReference>
<reference evidence="8 9" key="1">
    <citation type="submission" date="2019-03" db="EMBL/GenBank/DDBJ databases">
        <title>Genomic Encyclopedia of Type Strains, Phase IV (KMG-IV): sequencing the most valuable type-strain genomes for metagenomic binning, comparative biology and taxonomic classification.</title>
        <authorList>
            <person name="Goeker M."/>
        </authorList>
    </citation>
    <scope>NUCLEOTIDE SEQUENCE [LARGE SCALE GENOMIC DNA]</scope>
    <source>
        <strain evidence="8 9">DSM 100556</strain>
    </source>
</reference>
<dbReference type="CDD" id="cd14014">
    <property type="entry name" value="STKc_PknB_like"/>
    <property type="match status" value="1"/>
</dbReference>
<feature type="transmembrane region" description="Helical" evidence="6">
    <location>
        <begin position="371"/>
        <end position="394"/>
    </location>
</feature>
<dbReference type="PROSITE" id="PS50011">
    <property type="entry name" value="PROTEIN_KINASE_DOM"/>
    <property type="match status" value="1"/>
</dbReference>
<dbReference type="STRING" id="1469948.GCA_000732725_01506"/>
<protein>
    <submittedName>
        <fullName evidence="8">Serine/threonine protein kinase</fullName>
    </submittedName>
</protein>
<dbReference type="EMBL" id="SLUO01000011">
    <property type="protein sequence ID" value="TCL56525.1"/>
    <property type="molecule type" value="Genomic_DNA"/>
</dbReference>
<dbReference type="PANTHER" id="PTHR43289">
    <property type="entry name" value="MITOGEN-ACTIVATED PROTEIN KINASE KINASE KINASE 20-RELATED"/>
    <property type="match status" value="1"/>
</dbReference>
<name>A0A4R1QVC1_9FIRM</name>
<feature type="transmembrane region" description="Helical" evidence="6">
    <location>
        <begin position="329"/>
        <end position="351"/>
    </location>
</feature>
<gene>
    <name evidence="8" type="ORF">EDD76_11119</name>
</gene>
<dbReference type="SUPFAM" id="SSF56112">
    <property type="entry name" value="Protein kinase-like (PK-like)"/>
    <property type="match status" value="1"/>
</dbReference>
<evidence type="ECO:0000256" key="1">
    <source>
        <dbReference type="ARBA" id="ARBA00022679"/>
    </source>
</evidence>